<organism evidence="1 2">
    <name type="scientific">Algoriphagus chordae</name>
    <dbReference type="NCBI Taxonomy" id="237019"/>
    <lineage>
        <taxon>Bacteria</taxon>
        <taxon>Pseudomonadati</taxon>
        <taxon>Bacteroidota</taxon>
        <taxon>Cytophagia</taxon>
        <taxon>Cytophagales</taxon>
        <taxon>Cyclobacteriaceae</taxon>
        <taxon>Algoriphagus</taxon>
    </lineage>
</organism>
<dbReference type="AlphaFoldDB" id="A0A2W7R9T3"/>
<reference evidence="1 2" key="1">
    <citation type="submission" date="2018-06" db="EMBL/GenBank/DDBJ databases">
        <title>Genomic Encyclopedia of Archaeal and Bacterial Type Strains, Phase II (KMG-II): from individual species to whole genera.</title>
        <authorList>
            <person name="Goeker M."/>
        </authorList>
    </citation>
    <scope>NUCLEOTIDE SEQUENCE [LARGE SCALE GENOMIC DNA]</scope>
    <source>
        <strain evidence="1 2">DSM 19830</strain>
    </source>
</reference>
<evidence type="ECO:0000313" key="2">
    <source>
        <dbReference type="Proteomes" id="UP000248882"/>
    </source>
</evidence>
<comment type="caution">
    <text evidence="1">The sequence shown here is derived from an EMBL/GenBank/DDBJ whole genome shotgun (WGS) entry which is preliminary data.</text>
</comment>
<accession>A0A2W7R9T3</accession>
<name>A0A2W7R9T3_9BACT</name>
<gene>
    <name evidence="1" type="ORF">LV85_00754</name>
</gene>
<proteinExistence type="predicted"/>
<sequence>MDRSLSPKNIALLTELEILNFRIAAKLERIGYSDGWEERKKKGNEMRLLVIEAIRNLELRRFSRVGDALRKLEEFGLTFMNR</sequence>
<dbReference type="EMBL" id="QKZT01000002">
    <property type="protein sequence ID" value="PZX56821.1"/>
    <property type="molecule type" value="Genomic_DNA"/>
</dbReference>
<keyword evidence="2" id="KW-1185">Reference proteome</keyword>
<dbReference type="Proteomes" id="UP000248882">
    <property type="component" value="Unassembled WGS sequence"/>
</dbReference>
<protein>
    <submittedName>
        <fullName evidence="1">Uncharacterized protein</fullName>
    </submittedName>
</protein>
<evidence type="ECO:0000313" key="1">
    <source>
        <dbReference type="EMBL" id="PZX56821.1"/>
    </source>
</evidence>